<evidence type="ECO:0000313" key="3">
    <source>
        <dbReference type="Proteomes" id="UP001495910"/>
    </source>
</evidence>
<evidence type="ECO:0008006" key="4">
    <source>
        <dbReference type="Google" id="ProtNLM"/>
    </source>
</evidence>
<protein>
    <recommendedName>
        <fullName evidence="4">Secreted protein</fullName>
    </recommendedName>
</protein>
<comment type="caution">
    <text evidence="2">The sequence shown here is derived from an EMBL/GenBank/DDBJ whole genome shotgun (WGS) entry which is preliminary data.</text>
</comment>
<keyword evidence="1" id="KW-0732">Signal</keyword>
<name>A0ABU9PVI7_9BURK</name>
<organism evidence="2 3">
    <name type="scientific">Collimonas rhizosphaerae</name>
    <dbReference type="NCBI Taxonomy" id="3126357"/>
    <lineage>
        <taxon>Bacteria</taxon>
        <taxon>Pseudomonadati</taxon>
        <taxon>Pseudomonadota</taxon>
        <taxon>Betaproteobacteria</taxon>
        <taxon>Burkholderiales</taxon>
        <taxon>Oxalobacteraceae</taxon>
        <taxon>Collimonas</taxon>
    </lineage>
</organism>
<dbReference type="PROSITE" id="PS51257">
    <property type="entry name" value="PROKAR_LIPOPROTEIN"/>
    <property type="match status" value="1"/>
</dbReference>
<dbReference type="Proteomes" id="UP001495910">
    <property type="component" value="Unassembled WGS sequence"/>
</dbReference>
<feature type="chain" id="PRO_5045216175" description="Secreted protein" evidence="1">
    <location>
        <begin position="28"/>
        <end position="211"/>
    </location>
</feature>
<accession>A0ABU9PVI7</accession>
<dbReference type="EMBL" id="JBANDC010000007">
    <property type="protein sequence ID" value="MEM4988029.1"/>
    <property type="molecule type" value="Genomic_DNA"/>
</dbReference>
<evidence type="ECO:0000313" key="2">
    <source>
        <dbReference type="EMBL" id="MEM4988029.1"/>
    </source>
</evidence>
<feature type="signal peptide" evidence="1">
    <location>
        <begin position="1"/>
        <end position="27"/>
    </location>
</feature>
<sequence>MSVAQKVFPGCCMIAAACLCCYLLIGADQPHSAVLTLISARQSDGTIPLPAPDAKFQAMADSSDAAAQGNLRCADMVLSNPYGRGASNCLNDPEPLVATADGDAKILRAKLDLVWPCQGIQQPNAAPSECTKINADAANLVRQLETLAEHGDSQASTDLSNLVQSRKKTATGEYLDALDHAEARISRRSISGGIEAGKQISRPSPASADGV</sequence>
<dbReference type="RefSeq" id="WP_342829519.1">
    <property type="nucleotide sequence ID" value="NZ_JBANDC010000007.1"/>
</dbReference>
<proteinExistence type="predicted"/>
<reference evidence="2 3" key="1">
    <citation type="submission" date="2024-02" db="EMBL/GenBank/DDBJ databases">
        <title>Draft genome sequence of Collimonas sp. strain H4R21, an effective mineral-weathering bacterial strain isolated from the beech rhizosphere.</title>
        <authorList>
            <person name="Morin E."/>
            <person name="Uroz S."/>
            <person name="Leveau J.H.J."/>
            <person name="Kumar R."/>
            <person name="Rey M.W."/>
            <person name="Pham J."/>
        </authorList>
    </citation>
    <scope>NUCLEOTIDE SEQUENCE [LARGE SCALE GENOMIC DNA]</scope>
    <source>
        <strain evidence="2 3">H4R21</strain>
    </source>
</reference>
<keyword evidence="3" id="KW-1185">Reference proteome</keyword>
<gene>
    <name evidence="2" type="ORF">V8G57_11590</name>
</gene>
<evidence type="ECO:0000256" key="1">
    <source>
        <dbReference type="SAM" id="SignalP"/>
    </source>
</evidence>